<evidence type="ECO:0000259" key="8">
    <source>
        <dbReference type="Pfam" id="PF00999"/>
    </source>
</evidence>
<dbReference type="InterPro" id="IPR006153">
    <property type="entry name" value="Cation/H_exchanger_TM"/>
</dbReference>
<evidence type="ECO:0000313" key="9">
    <source>
        <dbReference type="EMBL" id="KAH7077424.1"/>
    </source>
</evidence>
<feature type="transmembrane region" description="Helical" evidence="7">
    <location>
        <begin position="239"/>
        <end position="259"/>
    </location>
</feature>
<feature type="transmembrane region" description="Helical" evidence="7">
    <location>
        <begin position="425"/>
        <end position="445"/>
    </location>
</feature>
<feature type="transmembrane region" description="Helical" evidence="7">
    <location>
        <begin position="209"/>
        <end position="233"/>
    </location>
</feature>
<feature type="domain" description="Cation/H+ exchanger transmembrane" evidence="8">
    <location>
        <begin position="55"/>
        <end position="440"/>
    </location>
</feature>
<feature type="transmembrane region" description="Helical" evidence="7">
    <location>
        <begin position="359"/>
        <end position="380"/>
    </location>
</feature>
<feature type="transmembrane region" description="Helical" evidence="7">
    <location>
        <begin position="103"/>
        <end position="125"/>
    </location>
</feature>
<feature type="transmembrane region" description="Helical" evidence="7">
    <location>
        <begin position="43"/>
        <end position="61"/>
    </location>
</feature>
<dbReference type="EMBL" id="JAGMVJ010000018">
    <property type="protein sequence ID" value="KAH7077424.1"/>
    <property type="molecule type" value="Genomic_DNA"/>
</dbReference>
<dbReference type="PANTHER" id="PTHR32468:SF0">
    <property type="entry name" value="K(+)_H(+) ANTIPORTER 1"/>
    <property type="match status" value="1"/>
</dbReference>
<evidence type="ECO:0000256" key="1">
    <source>
        <dbReference type="ARBA" id="ARBA00004141"/>
    </source>
</evidence>
<dbReference type="GO" id="GO:0016020">
    <property type="term" value="C:membrane"/>
    <property type="evidence" value="ECO:0007669"/>
    <property type="project" value="UniProtKB-SubCell"/>
</dbReference>
<dbReference type="Proteomes" id="UP000813461">
    <property type="component" value="Unassembled WGS sequence"/>
</dbReference>
<keyword evidence="2" id="KW-0813">Transport</keyword>
<reference evidence="9" key="1">
    <citation type="journal article" date="2021" name="Nat. Commun.">
        <title>Genetic determinants of endophytism in the Arabidopsis root mycobiome.</title>
        <authorList>
            <person name="Mesny F."/>
            <person name="Miyauchi S."/>
            <person name="Thiergart T."/>
            <person name="Pickel B."/>
            <person name="Atanasova L."/>
            <person name="Karlsson M."/>
            <person name="Huettel B."/>
            <person name="Barry K.W."/>
            <person name="Haridas S."/>
            <person name="Chen C."/>
            <person name="Bauer D."/>
            <person name="Andreopoulos W."/>
            <person name="Pangilinan J."/>
            <person name="LaButti K."/>
            <person name="Riley R."/>
            <person name="Lipzen A."/>
            <person name="Clum A."/>
            <person name="Drula E."/>
            <person name="Henrissat B."/>
            <person name="Kohler A."/>
            <person name="Grigoriev I.V."/>
            <person name="Martin F.M."/>
            <person name="Hacquard S."/>
        </authorList>
    </citation>
    <scope>NUCLEOTIDE SEQUENCE</scope>
    <source>
        <strain evidence="9">MPI-SDFR-AT-0120</strain>
    </source>
</reference>
<dbReference type="PANTHER" id="PTHR32468">
    <property type="entry name" value="CATION/H + ANTIPORTER"/>
    <property type="match status" value="1"/>
</dbReference>
<name>A0A8K0VUI4_9PLEO</name>
<dbReference type="Gene3D" id="1.20.1530.20">
    <property type="match status" value="1"/>
</dbReference>
<keyword evidence="3 7" id="KW-0812">Transmembrane</keyword>
<organism evidence="9 10">
    <name type="scientific">Paraphoma chrysanthemicola</name>
    <dbReference type="NCBI Taxonomy" id="798071"/>
    <lineage>
        <taxon>Eukaryota</taxon>
        <taxon>Fungi</taxon>
        <taxon>Dikarya</taxon>
        <taxon>Ascomycota</taxon>
        <taxon>Pezizomycotina</taxon>
        <taxon>Dothideomycetes</taxon>
        <taxon>Pleosporomycetidae</taxon>
        <taxon>Pleosporales</taxon>
        <taxon>Pleosporineae</taxon>
        <taxon>Phaeosphaeriaceae</taxon>
        <taxon>Paraphoma</taxon>
    </lineage>
</organism>
<sequence>MSSIARASAAAATAVATAAARAPPQAGIFEGLNPAKYNANNPIILFIIQAAIVIALCRALYWPLGKIRQPPVIAEVITGIILGPSVMGRIPHFTTTIFPKESMAGFTLAANIGLIFYLFLVGLEIDLRFLVRNWRTAVSVASLDMAVPFGMGYALAYGIYNQFRSEPDIVNINFATFGLFVAIAIAITAFPVLCRILTSLNLLNANVGVITLTSGIANDVIGWVLLALCVTLVNAGNGITALYVLLVAAGYAVFLAFAVRPAFMWILRKTGSMENGPSQGVVALTIFMVLISAFFTDIIGAHSVFGAFMIGLMCPHEGGFAIKLTEKLEDIVATLFLPLFFARSGLNTNLGLLDSGITWGYVIAIIVVAFASKIFGGTMGARLNGLVWRESLTIGVLMSCKGLVELIVLNIGLQAKILSIRTFTMFVVMALVTTFATTPIVSFLYPPAYQRKLELWKQGKIDWNGKPLHTDDDHEADLEKKLDVADRLLVYLRADGLSSLFSVINLFSSASSRQTSTTTTPHLTPIPEKGLFTTNLRHSTDDSSASSSHRKRLRIHSLRLTELNERTSSVMRVSEPHEEYAGNDPIMKAFGSLANTTSARDIVISGHVAVAPSDAFAETLLSKASHTHSDFILVPWSETGSLSELPSYFVGSAQRDVLANRDFTKLVDDLFREARRTASVGVFIDKTLLKLSTSAATAGSSTKGDVASVYDEHQVTYSSDNGKVHLHVLYTSTADDLFAVKLALQFAQNAAVTLSITKLASASSVQEDVAHVNDTSFEDFRTHGAALAANKVTFITAAGSTLPESAFGGSQNSIFIVGRSVVDVSGLERVKSSDAGRTLGSVACDVIGKIKSSGGASASVLVVQAREEGGGIVGKS</sequence>
<feature type="transmembrane region" description="Helical" evidence="7">
    <location>
        <begin position="392"/>
        <end position="413"/>
    </location>
</feature>
<keyword evidence="4 7" id="KW-1133">Transmembrane helix</keyword>
<dbReference type="GO" id="GO:1902600">
    <property type="term" value="P:proton transmembrane transport"/>
    <property type="evidence" value="ECO:0007669"/>
    <property type="project" value="InterPro"/>
</dbReference>
<dbReference type="InterPro" id="IPR050794">
    <property type="entry name" value="CPA2_transporter"/>
</dbReference>
<evidence type="ECO:0000256" key="3">
    <source>
        <dbReference type="ARBA" id="ARBA00022692"/>
    </source>
</evidence>
<feature type="transmembrane region" description="Helical" evidence="7">
    <location>
        <begin position="172"/>
        <end position="197"/>
    </location>
</feature>
<accession>A0A8K0VUI4</accession>
<dbReference type="Pfam" id="PF00999">
    <property type="entry name" value="Na_H_Exchanger"/>
    <property type="match status" value="1"/>
</dbReference>
<keyword evidence="5" id="KW-0406">Ion transport</keyword>
<feature type="transmembrane region" description="Helical" evidence="7">
    <location>
        <begin position="137"/>
        <end position="160"/>
    </location>
</feature>
<feature type="transmembrane region" description="Helical" evidence="7">
    <location>
        <begin position="331"/>
        <end position="352"/>
    </location>
</feature>
<evidence type="ECO:0000256" key="6">
    <source>
        <dbReference type="ARBA" id="ARBA00023136"/>
    </source>
</evidence>
<proteinExistence type="predicted"/>
<dbReference type="AlphaFoldDB" id="A0A8K0VUI4"/>
<dbReference type="OrthoDB" id="2687058at2759"/>
<keyword evidence="10" id="KW-1185">Reference proteome</keyword>
<dbReference type="GO" id="GO:0015297">
    <property type="term" value="F:antiporter activity"/>
    <property type="evidence" value="ECO:0007669"/>
    <property type="project" value="InterPro"/>
</dbReference>
<evidence type="ECO:0000256" key="2">
    <source>
        <dbReference type="ARBA" id="ARBA00022448"/>
    </source>
</evidence>
<feature type="transmembrane region" description="Helical" evidence="7">
    <location>
        <begin position="280"/>
        <end position="311"/>
    </location>
</feature>
<evidence type="ECO:0000313" key="10">
    <source>
        <dbReference type="Proteomes" id="UP000813461"/>
    </source>
</evidence>
<feature type="transmembrane region" description="Helical" evidence="7">
    <location>
        <begin position="73"/>
        <end position="91"/>
    </location>
</feature>
<comment type="subcellular location">
    <subcellularLocation>
        <location evidence="1">Membrane</location>
        <topology evidence="1">Multi-pass membrane protein</topology>
    </subcellularLocation>
</comment>
<dbReference type="InterPro" id="IPR038770">
    <property type="entry name" value="Na+/solute_symporter_sf"/>
</dbReference>
<protein>
    <submittedName>
        <fullName evidence="9">Potassium:hydrogen antiporter</fullName>
    </submittedName>
</protein>
<evidence type="ECO:0000256" key="4">
    <source>
        <dbReference type="ARBA" id="ARBA00022989"/>
    </source>
</evidence>
<keyword evidence="6 7" id="KW-0472">Membrane</keyword>
<evidence type="ECO:0000256" key="7">
    <source>
        <dbReference type="SAM" id="Phobius"/>
    </source>
</evidence>
<gene>
    <name evidence="9" type="ORF">FB567DRAFT_149673</name>
</gene>
<evidence type="ECO:0000256" key="5">
    <source>
        <dbReference type="ARBA" id="ARBA00023065"/>
    </source>
</evidence>
<comment type="caution">
    <text evidence="9">The sequence shown here is derived from an EMBL/GenBank/DDBJ whole genome shotgun (WGS) entry which is preliminary data.</text>
</comment>